<keyword evidence="3" id="KW-1185">Reference proteome</keyword>
<dbReference type="InterPro" id="IPR029058">
    <property type="entry name" value="AB_hydrolase_fold"/>
</dbReference>
<feature type="domain" description="Fungal lipase-type" evidence="1">
    <location>
        <begin position="59"/>
        <end position="198"/>
    </location>
</feature>
<gene>
    <name evidence="2" type="ORF">BOKJ2_LOCUS6477</name>
</gene>
<name>A0A811KIS4_9BILA</name>
<dbReference type="InterPro" id="IPR002921">
    <property type="entry name" value="Fungal_lipase-type"/>
</dbReference>
<dbReference type="CDD" id="cd00519">
    <property type="entry name" value="Lipase_3"/>
    <property type="match status" value="1"/>
</dbReference>
<dbReference type="OrthoDB" id="5859097at2759"/>
<dbReference type="AlphaFoldDB" id="A0A811KIS4"/>
<reference evidence="2" key="1">
    <citation type="submission" date="2020-09" db="EMBL/GenBank/DDBJ databases">
        <authorList>
            <person name="Kikuchi T."/>
        </authorList>
    </citation>
    <scope>NUCLEOTIDE SEQUENCE</scope>
    <source>
        <strain evidence="2">SH1</strain>
    </source>
</reference>
<dbReference type="Pfam" id="PF01764">
    <property type="entry name" value="Lipase_3"/>
    <property type="match status" value="1"/>
</dbReference>
<protein>
    <recommendedName>
        <fullName evidence="1">Fungal lipase-type domain-containing protein</fullName>
    </recommendedName>
</protein>
<evidence type="ECO:0000259" key="1">
    <source>
        <dbReference type="Pfam" id="PF01764"/>
    </source>
</evidence>
<organism evidence="2 3">
    <name type="scientific">Bursaphelenchus okinawaensis</name>
    <dbReference type="NCBI Taxonomy" id="465554"/>
    <lineage>
        <taxon>Eukaryota</taxon>
        <taxon>Metazoa</taxon>
        <taxon>Ecdysozoa</taxon>
        <taxon>Nematoda</taxon>
        <taxon>Chromadorea</taxon>
        <taxon>Rhabditida</taxon>
        <taxon>Tylenchina</taxon>
        <taxon>Tylenchomorpha</taxon>
        <taxon>Aphelenchoidea</taxon>
        <taxon>Aphelenchoididae</taxon>
        <taxon>Bursaphelenchus</taxon>
    </lineage>
</organism>
<sequence length="287" mass="32617">MELVSAAYANDSSTCIDVLNTDTNMDWQQVYHEMTVCNGLVDTCTVLVLRSDRTEQFIVAFKGTDTGMNSNFKALELIDELMQTLKQQVNFLNGLVHPYFYKSFQSVWPQIQKVLQNRQYSSYSVTFSGMSLGGALAALSAGYTVDQRIRQSSQVILRTFGQPRVGDYKFAKTLDYLVPNSYRVVNKKDLVAHIPPCQPDMLTGCKRHKRHYFHHGTEVWYPEGCHTDAKYKICSKKREAPDCSNSVGTGYSIFDHVGGYFYNAGNFADNDCRLDFMNLVYNTINRS</sequence>
<dbReference type="GO" id="GO:0006629">
    <property type="term" value="P:lipid metabolic process"/>
    <property type="evidence" value="ECO:0007669"/>
    <property type="project" value="InterPro"/>
</dbReference>
<dbReference type="EMBL" id="CAJFCW020000003">
    <property type="protein sequence ID" value="CAG9105482.1"/>
    <property type="molecule type" value="Genomic_DNA"/>
</dbReference>
<evidence type="ECO:0000313" key="2">
    <source>
        <dbReference type="EMBL" id="CAD5216206.1"/>
    </source>
</evidence>
<comment type="caution">
    <text evidence="2">The sequence shown here is derived from an EMBL/GenBank/DDBJ whole genome shotgun (WGS) entry which is preliminary data.</text>
</comment>
<dbReference type="PANTHER" id="PTHR45908">
    <property type="entry name" value="PROTEIN CBG11750-RELATED"/>
    <property type="match status" value="1"/>
</dbReference>
<dbReference type="EMBL" id="CAJFDH010000003">
    <property type="protein sequence ID" value="CAD5216206.1"/>
    <property type="molecule type" value="Genomic_DNA"/>
</dbReference>
<dbReference type="Proteomes" id="UP000783686">
    <property type="component" value="Unassembled WGS sequence"/>
</dbReference>
<accession>A0A811KIS4</accession>
<proteinExistence type="predicted"/>
<dbReference type="SUPFAM" id="SSF53474">
    <property type="entry name" value="alpha/beta-Hydrolases"/>
    <property type="match status" value="1"/>
</dbReference>
<dbReference type="Gene3D" id="3.40.50.1820">
    <property type="entry name" value="alpha/beta hydrolase"/>
    <property type="match status" value="1"/>
</dbReference>
<dbReference type="Proteomes" id="UP000614601">
    <property type="component" value="Unassembled WGS sequence"/>
</dbReference>
<evidence type="ECO:0000313" key="3">
    <source>
        <dbReference type="Proteomes" id="UP000614601"/>
    </source>
</evidence>